<dbReference type="CDD" id="cd19511">
    <property type="entry name" value="RecA-like_CDC48_r2-like"/>
    <property type="match status" value="1"/>
</dbReference>
<gene>
    <name evidence="8" type="ORF">L6E24_02065</name>
</gene>
<evidence type="ECO:0000313" key="9">
    <source>
        <dbReference type="Proteomes" id="UP001060368"/>
    </source>
</evidence>
<evidence type="ECO:0000313" key="8">
    <source>
        <dbReference type="EMBL" id="UUX92935.1"/>
    </source>
</evidence>
<dbReference type="InterPro" id="IPR003338">
    <property type="entry name" value="CDC4_N-term_subdom"/>
</dbReference>
<evidence type="ECO:0000256" key="3">
    <source>
        <dbReference type="ARBA" id="ARBA00022741"/>
    </source>
</evidence>
<dbReference type="GO" id="GO:0005737">
    <property type="term" value="C:cytoplasm"/>
    <property type="evidence" value="ECO:0007669"/>
    <property type="project" value="UniProtKB-ARBA"/>
</dbReference>
<dbReference type="InterPro" id="IPR005938">
    <property type="entry name" value="AAA_ATPase_CDC48"/>
</dbReference>
<dbReference type="Gene3D" id="2.40.40.20">
    <property type="match status" value="1"/>
</dbReference>
<sequence>MTYSHSPELTVKEAAHEDAGRGIARVSIDIMQALDLRSGDVIEISGKNKAAAMVWPGFNQDTGRGVIRIDGNLRSNIQTGIDEKVTIKKVDAKYAEKIVIQPTHPVALRGGEQYMTRLLAGRPVYQGQVFRVNIMGNALTFVISKIKPGGVAIVGPDTVVEIKETPYEPKEGESKKDVPDVHYEDIGGLGRELDQVREMIELPLRHPEIFERLGIEPPKGVLLYGPPGTGKTLIAKAVANEVDANFITLSGPEIMSKYYGESEGKLREVFESAQENAPTIIFIDEIDSIAPKREETKGEVERRVVAQLLALMDGLKGRGEVIVIAATNLPDSIDPALRRGGRFDREIEIGIPDRKGRLEIFQVHTRGVPLDLSDIEVSKEESEELSKTFAEYGEEEGKKFENEIKRKKFLEPFSGVTHGFVGADVSLLVKEAAMHALREELKSLKTGEDIPIEIVEKLKVTRADFDEALKHVEPSAMREVLVEIPNVSWEDIGGLEEVKAELTEAVEWPLKYPEIFEKFTTRPPSGILLFGPPGTGKTMLAKAIANKSESNFISVKGPELLSKWVGESEKGVRDIFRKARQASPSIIFFDEIDALLPKRGSYQGSSHVTESVVSQILTELDGLEELKDVIILGATNRPDMLDEALMRPGRLDRVIYVPPPDTEGRKKIFEVYLNDADELLATDIGVDDLVDKTEGFVGADIEMVVREAKLGAMREFITTMAERTDEEKTDALANVRLTKKHFENALKRVKGTLDKDSVEEYERKAWPVIYGYDERKELENAASLLKRSEYGDKSDEITAVSGELSKMVYAPKKDFSEIKKLAEKLEELLENR</sequence>
<dbReference type="PROSITE" id="PS00674">
    <property type="entry name" value="AAA"/>
    <property type="match status" value="2"/>
</dbReference>
<evidence type="ECO:0000256" key="4">
    <source>
        <dbReference type="ARBA" id="ARBA00022840"/>
    </source>
</evidence>
<dbReference type="SUPFAM" id="SSF52540">
    <property type="entry name" value="P-loop containing nucleoside triphosphate hydrolases"/>
    <property type="match status" value="2"/>
</dbReference>
<dbReference type="EMBL" id="CP096115">
    <property type="protein sequence ID" value="UUX92935.1"/>
    <property type="molecule type" value="Genomic_DNA"/>
</dbReference>
<evidence type="ECO:0000256" key="2">
    <source>
        <dbReference type="ARBA" id="ARBA00022737"/>
    </source>
</evidence>
<dbReference type="RefSeq" id="WP_257743078.1">
    <property type="nucleotide sequence ID" value="NZ_CP096115.1"/>
</dbReference>
<dbReference type="InterPro" id="IPR029067">
    <property type="entry name" value="CDC48_domain_2-like_sf"/>
</dbReference>
<name>A0A9E7PN57_9EURY</name>
<dbReference type="Pfam" id="PF00004">
    <property type="entry name" value="AAA"/>
    <property type="match status" value="2"/>
</dbReference>
<dbReference type="KEGG" id="mend:L6E24_02065"/>
<comment type="similarity">
    <text evidence="1">Belongs to the AAA ATPase family. CDC48 subfamily.</text>
</comment>
<keyword evidence="2" id="KW-0677">Repeat</keyword>
<dbReference type="Gene3D" id="1.10.8.60">
    <property type="match status" value="2"/>
</dbReference>
<dbReference type="PANTHER" id="PTHR23077">
    <property type="entry name" value="AAA-FAMILY ATPASE"/>
    <property type="match status" value="1"/>
</dbReference>
<dbReference type="InterPro" id="IPR003960">
    <property type="entry name" value="ATPase_AAA_CS"/>
</dbReference>
<keyword evidence="4" id="KW-0067">ATP-binding</keyword>
<dbReference type="Pfam" id="PF17862">
    <property type="entry name" value="AAA_lid_3"/>
    <property type="match status" value="2"/>
</dbReference>
<dbReference type="Gene3D" id="3.40.50.300">
    <property type="entry name" value="P-loop containing nucleotide triphosphate hydrolases"/>
    <property type="match status" value="2"/>
</dbReference>
<dbReference type="PANTHER" id="PTHR23077:SF171">
    <property type="entry name" value="NUCLEAR VALOSIN-CONTAINING PROTEIN-LIKE"/>
    <property type="match status" value="1"/>
</dbReference>
<dbReference type="Gene3D" id="3.10.330.10">
    <property type="match status" value="1"/>
</dbReference>
<evidence type="ECO:0000259" key="6">
    <source>
        <dbReference type="SMART" id="SM01072"/>
    </source>
</evidence>
<dbReference type="SMART" id="SM00382">
    <property type="entry name" value="AAA"/>
    <property type="match status" value="2"/>
</dbReference>
<dbReference type="GO" id="GO:0016887">
    <property type="term" value="F:ATP hydrolysis activity"/>
    <property type="evidence" value="ECO:0007669"/>
    <property type="project" value="InterPro"/>
</dbReference>
<organism evidence="8 9">
    <name type="scientific">Methanoplanus endosymbiosus</name>
    <dbReference type="NCBI Taxonomy" id="33865"/>
    <lineage>
        <taxon>Archaea</taxon>
        <taxon>Methanobacteriati</taxon>
        <taxon>Methanobacteriota</taxon>
        <taxon>Stenosarchaea group</taxon>
        <taxon>Methanomicrobia</taxon>
        <taxon>Methanomicrobiales</taxon>
        <taxon>Methanomicrobiaceae</taxon>
        <taxon>Methanoplanus</taxon>
    </lineage>
</organism>
<dbReference type="SUPFAM" id="SSF54585">
    <property type="entry name" value="Cdc48 domain 2-like"/>
    <property type="match status" value="1"/>
</dbReference>
<accession>A0A9E7PN57</accession>
<dbReference type="FunFam" id="3.40.50.300:FF:000012">
    <property type="entry name" value="Transitional endoplasmic reticulum ATPase"/>
    <property type="match status" value="1"/>
</dbReference>
<feature type="domain" description="AAA+ ATPase" evidence="5">
    <location>
        <begin position="217"/>
        <end position="353"/>
    </location>
</feature>
<feature type="domain" description="CDC48" evidence="6">
    <location>
        <begin position="107"/>
        <end position="169"/>
    </location>
</feature>
<dbReference type="AlphaFoldDB" id="A0A9E7PN57"/>
<evidence type="ECO:0000259" key="7">
    <source>
        <dbReference type="SMART" id="SM01073"/>
    </source>
</evidence>
<protein>
    <submittedName>
        <fullName evidence="8">CDC48 family AAA ATPase</fullName>
    </submittedName>
</protein>
<dbReference type="SMART" id="SM01072">
    <property type="entry name" value="CDC48_2"/>
    <property type="match status" value="1"/>
</dbReference>
<keyword evidence="3" id="KW-0547">Nucleotide-binding</keyword>
<dbReference type="NCBIfam" id="TIGR01243">
    <property type="entry name" value="CDC48"/>
    <property type="match status" value="1"/>
</dbReference>
<evidence type="ECO:0000259" key="5">
    <source>
        <dbReference type="SMART" id="SM00382"/>
    </source>
</evidence>
<dbReference type="InterPro" id="IPR041569">
    <property type="entry name" value="AAA_lid_3"/>
</dbReference>
<dbReference type="FunFam" id="3.40.50.300:FF:000018">
    <property type="entry name" value="Cell division control 48"/>
    <property type="match status" value="1"/>
</dbReference>
<dbReference type="InterPro" id="IPR009010">
    <property type="entry name" value="Asp_de-COase-like_dom_sf"/>
</dbReference>
<keyword evidence="9" id="KW-1185">Reference proteome</keyword>
<reference evidence="8" key="1">
    <citation type="submission" date="2022-04" db="EMBL/GenBank/DDBJ databases">
        <title>Complete genome of Methanoplanus endosymbiosus DSM 3599.</title>
        <authorList>
            <person name="Chen S.-C."/>
            <person name="You Y.-T."/>
            <person name="Zhou Y.-Z."/>
            <person name="Lai M.-C."/>
        </authorList>
    </citation>
    <scope>NUCLEOTIDE SEQUENCE</scope>
    <source>
        <strain evidence="8">DSM 3599</strain>
    </source>
</reference>
<dbReference type="GeneID" id="74306442"/>
<dbReference type="InterPro" id="IPR027417">
    <property type="entry name" value="P-loop_NTPase"/>
</dbReference>
<proteinExistence type="inferred from homology"/>
<dbReference type="Pfam" id="PF02359">
    <property type="entry name" value="CDC48_N"/>
    <property type="match status" value="1"/>
</dbReference>
<dbReference type="InterPro" id="IPR003593">
    <property type="entry name" value="AAA+_ATPase"/>
</dbReference>
<feature type="domain" description="CDC48 N-terminal subdomain" evidence="7">
    <location>
        <begin position="8"/>
        <end position="92"/>
    </location>
</feature>
<dbReference type="InterPro" id="IPR004201">
    <property type="entry name" value="Cdc48_dom2"/>
</dbReference>
<dbReference type="Pfam" id="PF02933">
    <property type="entry name" value="CDC48_2"/>
    <property type="match status" value="1"/>
</dbReference>
<dbReference type="FunFam" id="2.40.40.20:FF:000007">
    <property type="entry name" value="AAA family ATPase"/>
    <property type="match status" value="1"/>
</dbReference>
<feature type="domain" description="AAA+ ATPase" evidence="5">
    <location>
        <begin position="523"/>
        <end position="661"/>
    </location>
</feature>
<dbReference type="GO" id="GO:0005524">
    <property type="term" value="F:ATP binding"/>
    <property type="evidence" value="ECO:0007669"/>
    <property type="project" value="UniProtKB-KW"/>
</dbReference>
<dbReference type="InterPro" id="IPR003959">
    <property type="entry name" value="ATPase_AAA_core"/>
</dbReference>
<dbReference type="InterPro" id="IPR050168">
    <property type="entry name" value="AAA_ATPase_domain"/>
</dbReference>
<dbReference type="SMART" id="SM01073">
    <property type="entry name" value="CDC48_N"/>
    <property type="match status" value="1"/>
</dbReference>
<dbReference type="SUPFAM" id="SSF50692">
    <property type="entry name" value="ADC-like"/>
    <property type="match status" value="1"/>
</dbReference>
<evidence type="ECO:0000256" key="1">
    <source>
        <dbReference type="ARBA" id="ARBA00009833"/>
    </source>
</evidence>
<dbReference type="Proteomes" id="UP001060368">
    <property type="component" value="Chromosome"/>
</dbReference>